<evidence type="ECO:0000256" key="1">
    <source>
        <dbReference type="SAM" id="MobiDB-lite"/>
    </source>
</evidence>
<protein>
    <submittedName>
        <fullName evidence="3">Uncharacterized protein</fullName>
    </submittedName>
</protein>
<feature type="region of interest" description="Disordered" evidence="1">
    <location>
        <begin position="601"/>
        <end position="627"/>
    </location>
</feature>
<feature type="compositionally biased region" description="Polar residues" evidence="1">
    <location>
        <begin position="859"/>
        <end position="868"/>
    </location>
</feature>
<feature type="compositionally biased region" description="Low complexity" evidence="1">
    <location>
        <begin position="1152"/>
        <end position="1167"/>
    </location>
</feature>
<accession>A0AAD5UPE8</accession>
<evidence type="ECO:0000256" key="2">
    <source>
        <dbReference type="SAM" id="Phobius"/>
    </source>
</evidence>
<feature type="compositionally biased region" description="Basic and acidic residues" evidence="1">
    <location>
        <begin position="644"/>
        <end position="669"/>
    </location>
</feature>
<feature type="compositionally biased region" description="Basic and acidic residues" evidence="1">
    <location>
        <begin position="1049"/>
        <end position="1066"/>
    </location>
</feature>
<organism evidence="3 4">
    <name type="scientific">Meripilus lineatus</name>
    <dbReference type="NCBI Taxonomy" id="2056292"/>
    <lineage>
        <taxon>Eukaryota</taxon>
        <taxon>Fungi</taxon>
        <taxon>Dikarya</taxon>
        <taxon>Basidiomycota</taxon>
        <taxon>Agaricomycotina</taxon>
        <taxon>Agaricomycetes</taxon>
        <taxon>Polyporales</taxon>
        <taxon>Meripilaceae</taxon>
        <taxon>Meripilus</taxon>
    </lineage>
</organism>
<feature type="compositionally biased region" description="Low complexity" evidence="1">
    <location>
        <begin position="1232"/>
        <end position="1243"/>
    </location>
</feature>
<feature type="compositionally biased region" description="Pro residues" evidence="1">
    <location>
        <begin position="288"/>
        <end position="299"/>
    </location>
</feature>
<feature type="compositionally biased region" description="Polar residues" evidence="1">
    <location>
        <begin position="205"/>
        <end position="238"/>
    </location>
</feature>
<feature type="region of interest" description="Disordered" evidence="1">
    <location>
        <begin position="1104"/>
        <end position="1243"/>
    </location>
</feature>
<feature type="compositionally biased region" description="Low complexity" evidence="1">
    <location>
        <begin position="1070"/>
        <end position="1089"/>
    </location>
</feature>
<feature type="region of interest" description="Disordered" evidence="1">
    <location>
        <begin position="1048"/>
        <end position="1089"/>
    </location>
</feature>
<feature type="transmembrane region" description="Helical" evidence="2">
    <location>
        <begin position="107"/>
        <end position="126"/>
    </location>
</feature>
<feature type="region of interest" description="Disordered" evidence="1">
    <location>
        <begin position="643"/>
        <end position="774"/>
    </location>
</feature>
<dbReference type="EMBL" id="JANAWD010001179">
    <property type="protein sequence ID" value="KAJ3474003.1"/>
    <property type="molecule type" value="Genomic_DNA"/>
</dbReference>
<feature type="compositionally biased region" description="Basic and acidic residues" evidence="1">
    <location>
        <begin position="332"/>
        <end position="347"/>
    </location>
</feature>
<keyword evidence="2" id="KW-0812">Transmembrane</keyword>
<dbReference type="Proteomes" id="UP001212997">
    <property type="component" value="Unassembled WGS sequence"/>
</dbReference>
<evidence type="ECO:0000313" key="3">
    <source>
        <dbReference type="EMBL" id="KAJ3474003.1"/>
    </source>
</evidence>
<feature type="region of interest" description="Disordered" evidence="1">
    <location>
        <begin position="517"/>
        <end position="550"/>
    </location>
</feature>
<reference evidence="3" key="1">
    <citation type="submission" date="2022-07" db="EMBL/GenBank/DDBJ databases">
        <title>Genome Sequence of Physisporinus lineatus.</title>
        <authorList>
            <person name="Buettner E."/>
        </authorList>
    </citation>
    <scope>NUCLEOTIDE SEQUENCE</scope>
    <source>
        <strain evidence="3">VT162</strain>
    </source>
</reference>
<keyword evidence="2" id="KW-1133">Transmembrane helix</keyword>
<feature type="region of interest" description="Disordered" evidence="1">
    <location>
        <begin position="1269"/>
        <end position="1295"/>
    </location>
</feature>
<evidence type="ECO:0000313" key="4">
    <source>
        <dbReference type="Proteomes" id="UP001212997"/>
    </source>
</evidence>
<feature type="compositionally biased region" description="Low complexity" evidence="1">
    <location>
        <begin position="521"/>
        <end position="532"/>
    </location>
</feature>
<feature type="compositionally biased region" description="Low complexity" evidence="1">
    <location>
        <begin position="174"/>
        <end position="194"/>
    </location>
</feature>
<feature type="region of interest" description="Disordered" evidence="1">
    <location>
        <begin position="162"/>
        <end position="369"/>
    </location>
</feature>
<name>A0AAD5UPE8_9APHY</name>
<feature type="compositionally biased region" description="Low complexity" evidence="1">
    <location>
        <begin position="400"/>
        <end position="409"/>
    </location>
</feature>
<feature type="region of interest" description="Disordered" evidence="1">
    <location>
        <begin position="846"/>
        <end position="868"/>
    </location>
</feature>
<feature type="compositionally biased region" description="Low complexity" evidence="1">
    <location>
        <begin position="675"/>
        <end position="693"/>
    </location>
</feature>
<feature type="transmembrane region" description="Helical" evidence="2">
    <location>
        <begin position="6"/>
        <end position="29"/>
    </location>
</feature>
<feature type="compositionally biased region" description="Low complexity" evidence="1">
    <location>
        <begin position="848"/>
        <end position="858"/>
    </location>
</feature>
<comment type="caution">
    <text evidence="3">The sequence shown here is derived from an EMBL/GenBank/DDBJ whole genome shotgun (WGS) entry which is preliminary data.</text>
</comment>
<feature type="compositionally biased region" description="Basic and acidic residues" evidence="1">
    <location>
        <begin position="751"/>
        <end position="761"/>
    </location>
</feature>
<feature type="compositionally biased region" description="Low complexity" evidence="1">
    <location>
        <begin position="1270"/>
        <end position="1286"/>
    </location>
</feature>
<feature type="region of interest" description="Disordered" evidence="1">
    <location>
        <begin position="999"/>
        <end position="1026"/>
    </location>
</feature>
<feature type="compositionally biased region" description="Low complexity" evidence="1">
    <location>
        <begin position="1117"/>
        <end position="1132"/>
    </location>
</feature>
<feature type="compositionally biased region" description="Low complexity" evidence="1">
    <location>
        <begin position="1187"/>
        <end position="1208"/>
    </location>
</feature>
<keyword evidence="4" id="KW-1185">Reference proteome</keyword>
<feature type="compositionally biased region" description="Low complexity" evidence="1">
    <location>
        <begin position="999"/>
        <end position="1015"/>
    </location>
</feature>
<gene>
    <name evidence="3" type="ORF">NLI96_g12702</name>
</gene>
<proteinExistence type="predicted"/>
<sequence>MVLRYLYAALSAFIPLWSILNHSALVNWTRSISSTIFPRLLLKSPDDIPNLNPVEPIIPDIAYAINSSLSLSLVDEPGLDFLHHPLLEKAQKFSSSLVLVSQSSTTYLYIFLLGAVTAIFLGIGHLRRCLFPEQPLKDSILLPVHKVPLAVTLAVIENLGHGASEETHTDGELESLPSTTESTSSSSSQSGLSLVPDNQALPEGPQSNRDGNPDLSSSCTNLPLTTQGSHQLSQSAPSGVSHPETHTTSPQAPPMPSAPAPASTPSSPPHDDILETPSVGDTNSPYVSFPPSPCAPSSPPSVSLDCSTIDEQTEEESSLGDVEGGGMSTDKISQDREGERGDGKSTLDCRGTPTLDLLRPESNSIRQGDEKRIPEVELAGNRVACEEGRDVPGAAGGEEQGSQTQTQDDSSAEHVSVLFSCETEDSVCLHFKTCDANVEDALPVEMAMAIAQKTTPAQAQAHVETQTDMVIEERQSGDDNDKNEHKAEYAIGQDKGEGEGEEDVEKLTRLLLNAYSGSGSGSASVATSTFSGSGSGSGSGSEEFSKDDEVISEVNPNLADSSRSVPVNVPEPVVYPLLSSCGNAAAQEVLSLEAFPNEKIEAEEKMASGDSEHGDLSSRGKEWPSDVGRDLVVIPFEAEWAGSEDVRLDNRSSKSKSKVGEHKYENKSVDEDDLNSNSNLDSGSGSVVRSGTGVDTGTGTGTRTRTDFSICGDLTHRSGDSKNSTVGGSSIGEIPPRGLAPVQMQMQTPSRNERDRDRETETPSPEPELKTPGLEMAHPAFPLMRVDPVVKSVLKEEVNDVEWTLVNLKLNEEGKFVSGPKGGVVVESPLGSQDAKPAVLASQDKVDPLQLQPQQQVDRSTQSMKNSRSDTVLLDNRLPSHLFGHRPRFSEGKHLSPDIRNLVSRFGLILPERNFRIYEPLGELKYAIQRERAALALASVPKMGMGVGMGMGERRRVVRTMSCSFGLSREEFLGLGEGPLPAHPPGWSYADVARRSLSSTPSSRSVSSPVVGYSVPPSPNPEQGEQHVWSINKCRGGQGASMVVLGQAEAEREKVRKMGTKREWPRTRGRSMSVSSPSPSGSVRAPARRSSVSGLKMLFERNAEGAGSPAMLRTPVGSSGSLSGSPSSSTGSPATIGKMTFMRNSPDGGFASCSPRSSSPLSCSPSESKADISSNWRKPWGSGPGLVSNPASRSRSGSVSSGSKTSAPQPIQRRQRSFSVSNTGLSLPPPISTTSVSTTSASGNTANVVVKKPRMSRRASEGMGGLETIVGSPPDSPPSVSVSSARGVGGGGGEGSGIGGISLDGVVRRAMAGIRGERGLAIAVAIAVAVDSCERGEWGGEGEGADPDDEESGVGCVGECGVEFVTCESFDFVEGESQNEDGIHQLYQCYYWRYLEQRANDDDRAGGDEEVCED</sequence>
<feature type="region of interest" description="Disordered" evidence="1">
    <location>
        <begin position="388"/>
        <end position="411"/>
    </location>
</feature>
<keyword evidence="2" id="KW-0472">Membrane</keyword>